<proteinExistence type="predicted"/>
<reference evidence="3" key="1">
    <citation type="submission" date="2020-11" db="EMBL/GenBank/DDBJ databases">
        <authorList>
            <consortium name="DOE Joint Genome Institute"/>
            <person name="Ahrendt S."/>
            <person name="Riley R."/>
            <person name="Andreopoulos W."/>
            <person name="Labutti K."/>
            <person name="Pangilinan J."/>
            <person name="Ruiz-Duenas F.J."/>
            <person name="Barrasa J.M."/>
            <person name="Sanchez-Garcia M."/>
            <person name="Camarero S."/>
            <person name="Miyauchi S."/>
            <person name="Serrano A."/>
            <person name="Linde D."/>
            <person name="Babiker R."/>
            <person name="Drula E."/>
            <person name="Ayuso-Fernandez I."/>
            <person name="Pacheco R."/>
            <person name="Padilla G."/>
            <person name="Ferreira P."/>
            <person name="Barriuso J."/>
            <person name="Kellner H."/>
            <person name="Castanera R."/>
            <person name="Alfaro M."/>
            <person name="Ramirez L."/>
            <person name="Pisabarro A.G."/>
            <person name="Kuo A."/>
            <person name="Tritt A."/>
            <person name="Lipzen A."/>
            <person name="He G."/>
            <person name="Yan M."/>
            <person name="Ng V."/>
            <person name="Cullen D."/>
            <person name="Martin F."/>
            <person name="Rosso M.-N."/>
            <person name="Henrissat B."/>
            <person name="Hibbett D."/>
            <person name="Martinez A.T."/>
            <person name="Grigoriev I.V."/>
        </authorList>
    </citation>
    <scope>NUCLEOTIDE SEQUENCE</scope>
    <source>
        <strain evidence="3">CBS 506.95</strain>
    </source>
</reference>
<comment type="caution">
    <text evidence="3">The sequence shown here is derived from an EMBL/GenBank/DDBJ whole genome shotgun (WGS) entry which is preliminary data.</text>
</comment>
<dbReference type="InterPro" id="IPR056884">
    <property type="entry name" value="NPHP3-like_N"/>
</dbReference>
<evidence type="ECO:0000259" key="2">
    <source>
        <dbReference type="PROSITE" id="PS50837"/>
    </source>
</evidence>
<name>A0A9P6E2N9_9AGAR</name>
<dbReference type="EMBL" id="MU158048">
    <property type="protein sequence ID" value="KAF9521483.1"/>
    <property type="molecule type" value="Genomic_DNA"/>
</dbReference>
<dbReference type="PROSITE" id="PS50837">
    <property type="entry name" value="NACHT"/>
    <property type="match status" value="1"/>
</dbReference>
<dbReference type="Gene3D" id="3.40.50.300">
    <property type="entry name" value="P-loop containing nucleotide triphosphate hydrolases"/>
    <property type="match status" value="1"/>
</dbReference>
<accession>A0A9P6E2N9</accession>
<keyword evidence="4" id="KW-1185">Reference proteome</keyword>
<dbReference type="InterPro" id="IPR027417">
    <property type="entry name" value="P-loop_NTPase"/>
</dbReference>
<sequence>MQKTGFFENSNDVTIVNSHFVVNQGADPSATLRFLYKAIAKYAGNGHQDPSNCLAGTRTTALEEINERKHKTMEEENPEMIWLTGSAGSGKKTIAQTVYEQFKEEGLLVVQILFFCSTGCTNPKYFPLFIAYQLAEANHLFRASIEAVIQASPAVINAPIDVQLRRLVLEPIAETASRLPMVYVILDGLDESGVEEEQIQIIQLIQAIIMGQHLPL</sequence>
<feature type="domain" description="NACHT" evidence="2">
    <location>
        <begin position="79"/>
        <end position="216"/>
    </location>
</feature>
<dbReference type="InterPro" id="IPR007111">
    <property type="entry name" value="NACHT_NTPase"/>
</dbReference>
<dbReference type="OrthoDB" id="3054812at2759"/>
<dbReference type="Proteomes" id="UP000807306">
    <property type="component" value="Unassembled WGS sequence"/>
</dbReference>
<dbReference type="SUPFAM" id="SSF52540">
    <property type="entry name" value="P-loop containing nucleoside triphosphate hydrolases"/>
    <property type="match status" value="1"/>
</dbReference>
<organism evidence="3 4">
    <name type="scientific">Crepidotus variabilis</name>
    <dbReference type="NCBI Taxonomy" id="179855"/>
    <lineage>
        <taxon>Eukaryota</taxon>
        <taxon>Fungi</taxon>
        <taxon>Dikarya</taxon>
        <taxon>Basidiomycota</taxon>
        <taxon>Agaricomycotina</taxon>
        <taxon>Agaricomycetes</taxon>
        <taxon>Agaricomycetidae</taxon>
        <taxon>Agaricales</taxon>
        <taxon>Agaricineae</taxon>
        <taxon>Crepidotaceae</taxon>
        <taxon>Crepidotus</taxon>
    </lineage>
</organism>
<keyword evidence="1" id="KW-0677">Repeat</keyword>
<evidence type="ECO:0000313" key="3">
    <source>
        <dbReference type="EMBL" id="KAF9521483.1"/>
    </source>
</evidence>
<dbReference type="Pfam" id="PF24883">
    <property type="entry name" value="NPHP3_N"/>
    <property type="match status" value="1"/>
</dbReference>
<protein>
    <recommendedName>
        <fullName evidence="2">NACHT domain-containing protein</fullName>
    </recommendedName>
</protein>
<gene>
    <name evidence="3" type="ORF">CPB83DRAFT_900668</name>
</gene>
<evidence type="ECO:0000256" key="1">
    <source>
        <dbReference type="ARBA" id="ARBA00022737"/>
    </source>
</evidence>
<dbReference type="AlphaFoldDB" id="A0A9P6E2N9"/>
<evidence type="ECO:0000313" key="4">
    <source>
        <dbReference type="Proteomes" id="UP000807306"/>
    </source>
</evidence>